<gene>
    <name evidence="1" type="ORF">ERS007657_03074</name>
</gene>
<evidence type="ECO:0000313" key="1">
    <source>
        <dbReference type="EMBL" id="CFR93466.1"/>
    </source>
</evidence>
<organism evidence="1 2">
    <name type="scientific">Mycobacterium tuberculosis</name>
    <dbReference type="NCBI Taxonomy" id="1773"/>
    <lineage>
        <taxon>Bacteria</taxon>
        <taxon>Bacillati</taxon>
        <taxon>Actinomycetota</taxon>
        <taxon>Actinomycetes</taxon>
        <taxon>Mycobacteriales</taxon>
        <taxon>Mycobacteriaceae</taxon>
        <taxon>Mycobacterium</taxon>
        <taxon>Mycobacterium tuberculosis complex</taxon>
    </lineage>
</organism>
<dbReference type="AlphaFoldDB" id="A0A654U484"/>
<name>A0A654U484_MYCTX</name>
<sequence length="91" mass="9527">MLCTGVMVRGFTFANRAGSSPSRPIANRIRVWPYMVTSVTVKIETTAPAARIVLAHSPCVTLSKMMASPAVSCSAKSCHGWVPSAASATST</sequence>
<dbReference type="Proteomes" id="UP000046680">
    <property type="component" value="Unassembled WGS sequence"/>
</dbReference>
<proteinExistence type="predicted"/>
<reference evidence="1 2" key="1">
    <citation type="submission" date="2015-03" db="EMBL/GenBank/DDBJ databases">
        <authorList>
            <consortium name="Pathogen Informatics"/>
        </authorList>
    </citation>
    <scope>NUCLEOTIDE SEQUENCE [LARGE SCALE GENOMIC DNA]</scope>
    <source>
        <strain evidence="1 2">C09601061</strain>
    </source>
</reference>
<accession>A0A654U484</accession>
<dbReference type="EMBL" id="CGCX01001366">
    <property type="protein sequence ID" value="CFR93466.1"/>
    <property type="molecule type" value="Genomic_DNA"/>
</dbReference>
<evidence type="ECO:0000313" key="2">
    <source>
        <dbReference type="Proteomes" id="UP000046680"/>
    </source>
</evidence>
<protein>
    <submittedName>
        <fullName evidence="1">Uncharacterized protein</fullName>
    </submittedName>
</protein>